<sequence>MIVEIVDTMDGFDQLAQNWDEVYLADPHARYFVSHRFLRRWLRAFGGQWFVLAAKPTAKSKYEAFLPLRLRTYARPDGHCVSEILMAGNYGADYTGLVALPARLNSAMPARAGALKLMHWHQISFDYVDAGDMRYRELLNHFADPAFRISSEFRVNKRDNVNNLVCPVVHLPGQWELYLEQLSANTRQKLRRLLRAFEADQSLTITQPTAASIRDDIEKMNALWLTKWSDRKGVERAQRILATNRQMLLDAFANGHLFMPILRQNGQMVAALATMLDPLKRGANFYMTGRDESFEGPSPGLLLHAYSIRALIEQNFVTYDFLRGDEPYKALFGTRLEHLQCLRVTTRSGLNLGNGIEARAAATVLALATAAHRQGRFRQAAIGYGQVLTQNPDNIDALYRYGQLLQYIGQLQSARRLLGRARALRAKSALPETTDVASAPSEPAPGNRPAVH</sequence>
<dbReference type="InterPro" id="IPR011990">
    <property type="entry name" value="TPR-like_helical_dom_sf"/>
</dbReference>
<keyword evidence="3" id="KW-0012">Acyltransferase</keyword>
<dbReference type="SUPFAM" id="SSF55729">
    <property type="entry name" value="Acyl-CoA N-acyltransferases (Nat)"/>
    <property type="match status" value="1"/>
</dbReference>
<dbReference type="SUPFAM" id="SSF48452">
    <property type="entry name" value="TPR-like"/>
    <property type="match status" value="1"/>
</dbReference>
<dbReference type="Gene3D" id="3.40.630.30">
    <property type="match status" value="1"/>
</dbReference>
<keyword evidence="3" id="KW-0808">Transferase</keyword>
<accession>A0ABX8WN39</accession>
<dbReference type="GO" id="GO:0016746">
    <property type="term" value="F:acyltransferase activity"/>
    <property type="evidence" value="ECO:0007669"/>
    <property type="project" value="UniProtKB-KW"/>
</dbReference>
<evidence type="ECO:0000256" key="1">
    <source>
        <dbReference type="SAM" id="MobiDB-lite"/>
    </source>
</evidence>
<gene>
    <name evidence="3" type="ORF">K1X15_03735</name>
</gene>
<dbReference type="EC" id="2.3.1.-" evidence="3"/>
<name>A0ABX8WN39_9HYPH</name>
<dbReference type="Gene3D" id="1.25.40.10">
    <property type="entry name" value="Tetratricopeptide repeat domain"/>
    <property type="match status" value="1"/>
</dbReference>
<protein>
    <submittedName>
        <fullName evidence="3">GNAT family N-acetyltransferase</fullName>
        <ecNumber evidence="3">2.3.1.-</ecNumber>
    </submittedName>
</protein>
<dbReference type="InterPro" id="IPR016181">
    <property type="entry name" value="Acyl_CoA_acyltransferase"/>
</dbReference>
<dbReference type="EMBL" id="CP080590">
    <property type="protein sequence ID" value="QYO77690.1"/>
    <property type="molecule type" value="Genomic_DNA"/>
</dbReference>
<reference evidence="3 4" key="1">
    <citation type="submission" date="2021-08" db="EMBL/GenBank/DDBJ databases">
        <title>Devosia salina sp. nov., isolated from the South China Sea sediment.</title>
        <authorList>
            <person name="Zhou Z."/>
        </authorList>
    </citation>
    <scope>NUCLEOTIDE SEQUENCE [LARGE SCALE GENOMIC DNA]</scope>
    <source>
        <strain evidence="3 4">SCS-3</strain>
    </source>
</reference>
<feature type="domain" description="BioF2-like acetyltransferase" evidence="2">
    <location>
        <begin position="185"/>
        <end position="329"/>
    </location>
</feature>
<evidence type="ECO:0000313" key="4">
    <source>
        <dbReference type="Proteomes" id="UP000825799"/>
    </source>
</evidence>
<dbReference type="Pfam" id="PF13480">
    <property type="entry name" value="Acetyltransf_6"/>
    <property type="match status" value="1"/>
</dbReference>
<dbReference type="Proteomes" id="UP000825799">
    <property type="component" value="Chromosome"/>
</dbReference>
<evidence type="ECO:0000313" key="3">
    <source>
        <dbReference type="EMBL" id="QYO77690.1"/>
    </source>
</evidence>
<organism evidence="3 4">
    <name type="scientific">Devosia salina</name>
    <dbReference type="NCBI Taxonomy" id="2860336"/>
    <lineage>
        <taxon>Bacteria</taxon>
        <taxon>Pseudomonadati</taxon>
        <taxon>Pseudomonadota</taxon>
        <taxon>Alphaproteobacteria</taxon>
        <taxon>Hyphomicrobiales</taxon>
        <taxon>Devosiaceae</taxon>
        <taxon>Devosia</taxon>
    </lineage>
</organism>
<dbReference type="Pfam" id="PF14559">
    <property type="entry name" value="TPR_19"/>
    <property type="match status" value="1"/>
</dbReference>
<proteinExistence type="predicted"/>
<feature type="region of interest" description="Disordered" evidence="1">
    <location>
        <begin position="429"/>
        <end position="452"/>
    </location>
</feature>
<evidence type="ECO:0000259" key="2">
    <source>
        <dbReference type="Pfam" id="PF13480"/>
    </source>
</evidence>
<dbReference type="RefSeq" id="WP_220306144.1">
    <property type="nucleotide sequence ID" value="NZ_CP080590.1"/>
</dbReference>
<dbReference type="InterPro" id="IPR038740">
    <property type="entry name" value="BioF2-like_GNAT_dom"/>
</dbReference>
<keyword evidence="4" id="KW-1185">Reference proteome</keyword>